<dbReference type="Pfam" id="PF00005">
    <property type="entry name" value="ABC_tran"/>
    <property type="match status" value="1"/>
</dbReference>
<dbReference type="CDD" id="cd03247">
    <property type="entry name" value="ABCC_cytochrome_bd"/>
    <property type="match status" value="1"/>
</dbReference>
<dbReference type="SUPFAM" id="SSF52540">
    <property type="entry name" value="P-loop containing nucleoside triphosphate hydrolases"/>
    <property type="match status" value="1"/>
</dbReference>
<feature type="transmembrane region" description="Helical" evidence="9">
    <location>
        <begin position="53"/>
        <end position="74"/>
    </location>
</feature>
<dbReference type="PANTHER" id="PTHR24221:SF653">
    <property type="entry name" value="TRANSPORT ATP-BINDING PROTEIN CYDC"/>
    <property type="match status" value="1"/>
</dbReference>
<dbReference type="NCBIfam" id="TIGR02868">
    <property type="entry name" value="CydC"/>
    <property type="match status" value="1"/>
</dbReference>
<dbReference type="FunFam" id="3.40.50.300:FF:000221">
    <property type="entry name" value="Multidrug ABC transporter ATP-binding protein"/>
    <property type="match status" value="1"/>
</dbReference>
<evidence type="ECO:0000256" key="3">
    <source>
        <dbReference type="ARBA" id="ARBA00022475"/>
    </source>
</evidence>
<evidence type="ECO:0000256" key="7">
    <source>
        <dbReference type="ARBA" id="ARBA00022989"/>
    </source>
</evidence>
<dbReference type="EMBL" id="QJJQ01000018">
    <property type="protein sequence ID" value="PXW82492.1"/>
    <property type="molecule type" value="Genomic_DNA"/>
</dbReference>
<evidence type="ECO:0000256" key="4">
    <source>
        <dbReference type="ARBA" id="ARBA00022692"/>
    </source>
</evidence>
<keyword evidence="2" id="KW-0813">Transport</keyword>
<dbReference type="RefSeq" id="WP_110397099.1">
    <property type="nucleotide sequence ID" value="NZ_JBHUHB010000001.1"/>
</dbReference>
<name>A0A2V3VKZ3_9BACI</name>
<evidence type="ECO:0000256" key="5">
    <source>
        <dbReference type="ARBA" id="ARBA00022741"/>
    </source>
</evidence>
<dbReference type="GO" id="GO:0045454">
    <property type="term" value="P:cell redox homeostasis"/>
    <property type="evidence" value="ECO:0007669"/>
    <property type="project" value="InterPro"/>
</dbReference>
<dbReference type="InterPro" id="IPR017871">
    <property type="entry name" value="ABC_transporter-like_CS"/>
</dbReference>
<sequence>MNSWITPYVKQYKARIVFAILFAILGVTSGAMLLFVSGYLISKSSLRPENIMVVYVPIVSVRAFSIGQAVFPYLEKLVSHDIVLRILVKYRQRLYDIIEPQAIFLQSRFRTGDLLSVLSNDIEKLQDFYIRTLLPSIIGIVVYSIVAIVIGFFDWMFMVMILCLLGIIVFLMPFISYIVMKKNHLFMKKQRGTLYQHITDAMFGQLDWLVSGRVNEVIRKVTIENGALLKKEADVNRWHHIRDAFLRFVVGIVIVAMMFWANSMTGDGTISATLIAAFVLMMFSVTDALLPISDAVEEIPAYLDSLERMEETDGDRVVANNTNPAKKINWNSPTLYIENVSYRYDHATRNTVDHLTLTIEPGKKIAILGKSGTGKSTLLKLIAGVIDPDQGEIRLDDVKMGRDFLAEAVSVLNQKPHLFHTTIANNVRIGKPNATDEEIREALKQAQILEMIEQLPKGIHTQMDEMGKRFSGGERQRIAFARVLIQHTPIILMDEPTTGLDPKTERDLLVTMLEAAKEKTVIWVTHHLAGAELMDEVIFLEQGNIKLQGSHEDLMETNEYYRQLYQMDEAW</sequence>
<feature type="transmembrane region" description="Helical" evidence="9">
    <location>
        <begin position="133"/>
        <end position="153"/>
    </location>
</feature>
<evidence type="ECO:0000256" key="2">
    <source>
        <dbReference type="ARBA" id="ARBA00022448"/>
    </source>
</evidence>
<keyword evidence="7 9" id="KW-1133">Transmembrane helix</keyword>
<dbReference type="GO" id="GO:0016887">
    <property type="term" value="F:ATP hydrolysis activity"/>
    <property type="evidence" value="ECO:0007669"/>
    <property type="project" value="InterPro"/>
</dbReference>
<dbReference type="GO" id="GO:0034775">
    <property type="term" value="P:glutathione transmembrane transport"/>
    <property type="evidence" value="ECO:0007669"/>
    <property type="project" value="InterPro"/>
</dbReference>
<dbReference type="GO" id="GO:0005524">
    <property type="term" value="F:ATP binding"/>
    <property type="evidence" value="ECO:0007669"/>
    <property type="project" value="UniProtKB-KW"/>
</dbReference>
<dbReference type="PANTHER" id="PTHR24221">
    <property type="entry name" value="ATP-BINDING CASSETTE SUB-FAMILY B"/>
    <property type="match status" value="1"/>
</dbReference>
<dbReference type="Gene3D" id="1.20.1560.10">
    <property type="entry name" value="ABC transporter type 1, transmembrane domain"/>
    <property type="match status" value="1"/>
</dbReference>
<dbReference type="InterPro" id="IPR036640">
    <property type="entry name" value="ABC1_TM_sf"/>
</dbReference>
<evidence type="ECO:0000256" key="1">
    <source>
        <dbReference type="ARBA" id="ARBA00004651"/>
    </source>
</evidence>
<dbReference type="PROSITE" id="PS50893">
    <property type="entry name" value="ABC_TRANSPORTER_2"/>
    <property type="match status" value="1"/>
</dbReference>
<dbReference type="AlphaFoldDB" id="A0A2V3VKZ3"/>
<dbReference type="SUPFAM" id="SSF90123">
    <property type="entry name" value="ABC transporter transmembrane region"/>
    <property type="match status" value="1"/>
</dbReference>
<dbReference type="InterPro" id="IPR027417">
    <property type="entry name" value="P-loop_NTPase"/>
</dbReference>
<keyword evidence="3" id="KW-1003">Cell membrane</keyword>
<dbReference type="PROSITE" id="PS50929">
    <property type="entry name" value="ABC_TM1F"/>
    <property type="match status" value="1"/>
</dbReference>
<keyword evidence="13" id="KW-1185">Reference proteome</keyword>
<keyword evidence="6 12" id="KW-0067">ATP-binding</keyword>
<feature type="domain" description="ABC transporter" evidence="10">
    <location>
        <begin position="335"/>
        <end position="567"/>
    </location>
</feature>
<dbReference type="InterPro" id="IPR014223">
    <property type="entry name" value="ABC_CydC/D"/>
</dbReference>
<evidence type="ECO:0000259" key="10">
    <source>
        <dbReference type="PROSITE" id="PS50893"/>
    </source>
</evidence>
<dbReference type="InterPro" id="IPR039421">
    <property type="entry name" value="Type_1_exporter"/>
</dbReference>
<keyword evidence="8 9" id="KW-0472">Membrane</keyword>
<evidence type="ECO:0000313" key="12">
    <source>
        <dbReference type="EMBL" id="PXW82492.1"/>
    </source>
</evidence>
<protein>
    <submittedName>
        <fullName evidence="12">ATP-binding cassette subfamily C protein CydC</fullName>
    </submittedName>
</protein>
<dbReference type="Proteomes" id="UP000247978">
    <property type="component" value="Unassembled WGS sequence"/>
</dbReference>
<evidence type="ECO:0000259" key="11">
    <source>
        <dbReference type="PROSITE" id="PS50929"/>
    </source>
</evidence>
<dbReference type="InterPro" id="IPR003593">
    <property type="entry name" value="AAA+_ATPase"/>
</dbReference>
<feature type="domain" description="ABC transmembrane type-1" evidence="11">
    <location>
        <begin position="17"/>
        <end position="301"/>
    </location>
</feature>
<accession>A0A2V3VKZ3</accession>
<gene>
    <name evidence="12" type="ORF">DFR56_11868</name>
</gene>
<keyword evidence="4 9" id="KW-0812">Transmembrane</keyword>
<feature type="transmembrane region" description="Helical" evidence="9">
    <location>
        <begin position="16"/>
        <end position="41"/>
    </location>
</feature>
<dbReference type="Pfam" id="PF00664">
    <property type="entry name" value="ABC_membrane"/>
    <property type="match status" value="1"/>
</dbReference>
<dbReference type="GO" id="GO:0005886">
    <property type="term" value="C:plasma membrane"/>
    <property type="evidence" value="ECO:0007669"/>
    <property type="project" value="UniProtKB-SubCell"/>
</dbReference>
<dbReference type="PROSITE" id="PS00211">
    <property type="entry name" value="ABC_TRANSPORTER_1"/>
    <property type="match status" value="1"/>
</dbReference>
<proteinExistence type="predicted"/>
<dbReference type="GO" id="GO:0140359">
    <property type="term" value="F:ABC-type transporter activity"/>
    <property type="evidence" value="ECO:0007669"/>
    <property type="project" value="InterPro"/>
</dbReference>
<feature type="transmembrane region" description="Helical" evidence="9">
    <location>
        <begin position="268"/>
        <end position="290"/>
    </location>
</feature>
<dbReference type="InterPro" id="IPR011527">
    <property type="entry name" value="ABC1_TM_dom"/>
</dbReference>
<dbReference type="OrthoDB" id="9802264at2"/>
<keyword evidence="5" id="KW-0547">Nucleotide-binding</keyword>
<feature type="transmembrane region" description="Helical" evidence="9">
    <location>
        <begin position="159"/>
        <end position="180"/>
    </location>
</feature>
<dbReference type="SMART" id="SM00382">
    <property type="entry name" value="AAA"/>
    <property type="match status" value="1"/>
</dbReference>
<evidence type="ECO:0000256" key="9">
    <source>
        <dbReference type="SAM" id="Phobius"/>
    </source>
</evidence>
<comment type="subcellular location">
    <subcellularLocation>
        <location evidence="1">Cell membrane</location>
        <topology evidence="1">Multi-pass membrane protein</topology>
    </subcellularLocation>
</comment>
<evidence type="ECO:0000313" key="13">
    <source>
        <dbReference type="Proteomes" id="UP000247978"/>
    </source>
</evidence>
<organism evidence="12 13">
    <name type="scientific">Pseudogracilibacillus auburnensis</name>
    <dbReference type="NCBI Taxonomy" id="1494959"/>
    <lineage>
        <taxon>Bacteria</taxon>
        <taxon>Bacillati</taxon>
        <taxon>Bacillota</taxon>
        <taxon>Bacilli</taxon>
        <taxon>Bacillales</taxon>
        <taxon>Bacillaceae</taxon>
        <taxon>Pseudogracilibacillus</taxon>
    </lineage>
</organism>
<dbReference type="GO" id="GO:0034040">
    <property type="term" value="F:ATPase-coupled lipid transmembrane transporter activity"/>
    <property type="evidence" value="ECO:0007669"/>
    <property type="project" value="TreeGrafter"/>
</dbReference>
<reference evidence="12 13" key="1">
    <citation type="submission" date="2018-05" db="EMBL/GenBank/DDBJ databases">
        <title>Genomic Encyclopedia of Type Strains, Phase IV (KMG-IV): sequencing the most valuable type-strain genomes for metagenomic binning, comparative biology and taxonomic classification.</title>
        <authorList>
            <person name="Goeker M."/>
        </authorList>
    </citation>
    <scope>NUCLEOTIDE SEQUENCE [LARGE SCALE GENOMIC DNA]</scope>
    <source>
        <strain evidence="12 13">DSM 28556</strain>
    </source>
</reference>
<comment type="caution">
    <text evidence="12">The sequence shown here is derived from an EMBL/GenBank/DDBJ whole genome shotgun (WGS) entry which is preliminary data.</text>
</comment>
<evidence type="ECO:0000256" key="6">
    <source>
        <dbReference type="ARBA" id="ARBA00022840"/>
    </source>
</evidence>
<dbReference type="Gene3D" id="3.40.50.300">
    <property type="entry name" value="P-loop containing nucleotide triphosphate hydrolases"/>
    <property type="match status" value="1"/>
</dbReference>
<dbReference type="InterPro" id="IPR003439">
    <property type="entry name" value="ABC_transporter-like_ATP-bd"/>
</dbReference>
<feature type="transmembrane region" description="Helical" evidence="9">
    <location>
        <begin position="244"/>
        <end position="262"/>
    </location>
</feature>
<evidence type="ECO:0000256" key="8">
    <source>
        <dbReference type="ARBA" id="ARBA00023136"/>
    </source>
</evidence>